<keyword evidence="6 8" id="KW-0175">Coiled coil</keyword>
<protein>
    <recommendedName>
        <fullName evidence="3">rRNA-processing protein EFG1</fullName>
    </recommendedName>
    <alternativeName>
        <fullName evidence="4">rRNA-processing protein efg1</fullName>
    </alternativeName>
</protein>
<comment type="subcellular location">
    <subcellularLocation>
        <location evidence="1">Nucleus</location>
        <location evidence="1">Nucleolus</location>
    </subcellularLocation>
</comment>
<dbReference type="GO" id="GO:0005730">
    <property type="term" value="C:nucleolus"/>
    <property type="evidence" value="ECO:0007669"/>
    <property type="project" value="UniProtKB-SubCell"/>
</dbReference>
<evidence type="ECO:0000256" key="5">
    <source>
        <dbReference type="ARBA" id="ARBA00022552"/>
    </source>
</evidence>
<evidence type="ECO:0000256" key="1">
    <source>
        <dbReference type="ARBA" id="ARBA00004604"/>
    </source>
</evidence>
<reference evidence="10" key="1">
    <citation type="submission" date="2022-08" db="EMBL/GenBank/DDBJ databases">
        <authorList>
            <consortium name="DOE Joint Genome Institute"/>
            <person name="Min B."/>
            <person name="Riley R."/>
            <person name="Sierra-Patev S."/>
            <person name="Naranjo-Ortiz M."/>
            <person name="Looney B."/>
            <person name="Konkel Z."/>
            <person name="Slot J.C."/>
            <person name="Sakamoto Y."/>
            <person name="Steenwyk J.L."/>
            <person name="Rokas A."/>
            <person name="Carro J."/>
            <person name="Camarero S."/>
            <person name="Ferreira P."/>
            <person name="Molpeceres G."/>
            <person name="Ruiz-Duenas F.J."/>
            <person name="Serrano A."/>
            <person name="Henrissat B."/>
            <person name="Drula E."/>
            <person name="Hughes K.W."/>
            <person name="Mata J.L."/>
            <person name="Ishikawa N.K."/>
            <person name="Vargas-Isla R."/>
            <person name="Ushijima S."/>
            <person name="Smith C.A."/>
            <person name="Ahrendt S."/>
            <person name="Andreopoulos W."/>
            <person name="He G."/>
            <person name="Labutti K."/>
            <person name="Lipzen A."/>
            <person name="Ng V."/>
            <person name="Sandor L."/>
            <person name="Barry K."/>
            <person name="Martinez A.T."/>
            <person name="Xiao Y."/>
            <person name="Gibbons J.G."/>
            <person name="Terashima K."/>
            <person name="Hibbett D.S."/>
            <person name="Grigoriev I.V."/>
        </authorList>
    </citation>
    <scope>NUCLEOTIDE SEQUENCE</scope>
    <source>
        <strain evidence="10">TFB9207</strain>
    </source>
</reference>
<dbReference type="PANTHER" id="PTHR33911:SF1">
    <property type="entry name" value="RRNA-PROCESSING PROTEIN EFG1"/>
    <property type="match status" value="1"/>
</dbReference>
<evidence type="ECO:0000256" key="2">
    <source>
        <dbReference type="ARBA" id="ARBA00006916"/>
    </source>
</evidence>
<evidence type="ECO:0000256" key="3">
    <source>
        <dbReference type="ARBA" id="ARBA00018689"/>
    </source>
</evidence>
<feature type="compositionally biased region" description="Basic and acidic residues" evidence="9">
    <location>
        <begin position="1"/>
        <end position="10"/>
    </location>
</feature>
<feature type="coiled-coil region" evidence="8">
    <location>
        <begin position="63"/>
        <end position="121"/>
    </location>
</feature>
<comment type="similarity">
    <text evidence="2">Belongs to the EFG1 family.</text>
</comment>
<sequence>MAPVRTEKRTQSSQPIAGPSHRKNKRHPPNDDSSVLPGVQKIKAAIRQAKRLLANDKLAADVRVTTERKLNSLQADLAKAELKRKEQLLSTRYHKVKFFERQKVVRKINQTKRKLSEAESSNRPSLEAQLYEHRVELNYINHYPKTKKYISLFPPDIQHNTEIELPSVKTDQEREEVKKWIREQMASQALPTEPENVERSQSDTSQAHWVKKVKKNDGKRVEEEDEEHDDFFE</sequence>
<dbReference type="PANTHER" id="PTHR33911">
    <property type="entry name" value="RRNA-PROCESSING PROTEIN EFG1"/>
    <property type="match status" value="1"/>
</dbReference>
<comment type="caution">
    <text evidence="10">The sequence shown here is derived from an EMBL/GenBank/DDBJ whole genome shotgun (WGS) entry which is preliminary data.</text>
</comment>
<dbReference type="GO" id="GO:0030688">
    <property type="term" value="C:preribosome, small subunit precursor"/>
    <property type="evidence" value="ECO:0007669"/>
    <property type="project" value="TreeGrafter"/>
</dbReference>
<evidence type="ECO:0000313" key="10">
    <source>
        <dbReference type="EMBL" id="KAJ3836752.1"/>
    </source>
</evidence>
<feature type="region of interest" description="Disordered" evidence="9">
    <location>
        <begin position="1"/>
        <end position="37"/>
    </location>
</feature>
<dbReference type="InterPro" id="IPR019310">
    <property type="entry name" value="Efg1"/>
</dbReference>
<organism evidence="10 11">
    <name type="scientific">Lentinula raphanica</name>
    <dbReference type="NCBI Taxonomy" id="153919"/>
    <lineage>
        <taxon>Eukaryota</taxon>
        <taxon>Fungi</taxon>
        <taxon>Dikarya</taxon>
        <taxon>Basidiomycota</taxon>
        <taxon>Agaricomycotina</taxon>
        <taxon>Agaricomycetes</taxon>
        <taxon>Agaricomycetidae</taxon>
        <taxon>Agaricales</taxon>
        <taxon>Marasmiineae</taxon>
        <taxon>Omphalotaceae</taxon>
        <taxon>Lentinula</taxon>
    </lineage>
</organism>
<evidence type="ECO:0000256" key="9">
    <source>
        <dbReference type="SAM" id="MobiDB-lite"/>
    </source>
</evidence>
<feature type="region of interest" description="Disordered" evidence="9">
    <location>
        <begin position="176"/>
        <end position="233"/>
    </location>
</feature>
<evidence type="ECO:0000256" key="6">
    <source>
        <dbReference type="ARBA" id="ARBA00023054"/>
    </source>
</evidence>
<feature type="compositionally biased region" description="Acidic residues" evidence="9">
    <location>
        <begin position="223"/>
        <end position="233"/>
    </location>
</feature>
<evidence type="ECO:0000256" key="8">
    <source>
        <dbReference type="SAM" id="Coils"/>
    </source>
</evidence>
<dbReference type="AlphaFoldDB" id="A0AA38P5K7"/>
<dbReference type="GO" id="GO:0000462">
    <property type="term" value="P:maturation of SSU-rRNA from tricistronic rRNA transcript (SSU-rRNA, 5.8S rRNA, LSU-rRNA)"/>
    <property type="evidence" value="ECO:0007669"/>
    <property type="project" value="TreeGrafter"/>
</dbReference>
<dbReference type="Proteomes" id="UP001163846">
    <property type="component" value="Unassembled WGS sequence"/>
</dbReference>
<accession>A0AA38P5K7</accession>
<dbReference type="Pfam" id="PF10153">
    <property type="entry name" value="Efg1"/>
    <property type="match status" value="1"/>
</dbReference>
<dbReference type="InterPro" id="IPR050786">
    <property type="entry name" value="EFG1_rRNA-proc"/>
</dbReference>
<evidence type="ECO:0000256" key="7">
    <source>
        <dbReference type="ARBA" id="ARBA00023242"/>
    </source>
</evidence>
<keyword evidence="11" id="KW-1185">Reference proteome</keyword>
<keyword evidence="5" id="KW-0698">rRNA processing</keyword>
<evidence type="ECO:0000256" key="4">
    <source>
        <dbReference type="ARBA" id="ARBA00019827"/>
    </source>
</evidence>
<evidence type="ECO:0000313" key="11">
    <source>
        <dbReference type="Proteomes" id="UP001163846"/>
    </source>
</evidence>
<keyword evidence="7" id="KW-0539">Nucleus</keyword>
<name>A0AA38P5K7_9AGAR</name>
<gene>
    <name evidence="10" type="ORF">F5878DRAFT_643305</name>
</gene>
<proteinExistence type="inferred from homology"/>
<dbReference type="EMBL" id="MU806296">
    <property type="protein sequence ID" value="KAJ3836752.1"/>
    <property type="molecule type" value="Genomic_DNA"/>
</dbReference>